<dbReference type="PANTHER" id="PTHR31580">
    <property type="entry name" value="FILAMENT-LIKE PLANT PROTEIN 4"/>
    <property type="match status" value="1"/>
</dbReference>
<evidence type="ECO:0000256" key="3">
    <source>
        <dbReference type="SAM" id="Coils"/>
    </source>
</evidence>
<feature type="compositionally biased region" description="Polar residues" evidence="4">
    <location>
        <begin position="45"/>
        <end position="57"/>
    </location>
</feature>
<evidence type="ECO:0000313" key="7">
    <source>
        <dbReference type="RefSeq" id="XP_020105904.1"/>
    </source>
</evidence>
<feature type="coiled-coil region" evidence="3">
    <location>
        <begin position="369"/>
        <end position="679"/>
    </location>
</feature>
<dbReference type="GeneID" id="109722299"/>
<evidence type="ECO:0000313" key="6">
    <source>
        <dbReference type="RefSeq" id="XP_020105894.1"/>
    </source>
</evidence>
<protein>
    <submittedName>
        <fullName evidence="6 7">Filament-like plant protein 3</fullName>
    </submittedName>
</protein>
<dbReference type="RefSeq" id="XP_020105913.1">
    <property type="nucleotide sequence ID" value="XM_020250324.1"/>
</dbReference>
<evidence type="ECO:0000313" key="5">
    <source>
        <dbReference type="Proteomes" id="UP000515123"/>
    </source>
</evidence>
<proteinExistence type="inferred from homology"/>
<comment type="similarity">
    <text evidence="1">Belongs to the FPP family.</text>
</comment>
<evidence type="ECO:0000256" key="1">
    <source>
        <dbReference type="ARBA" id="ARBA00005921"/>
    </source>
</evidence>
<evidence type="ECO:0000313" key="8">
    <source>
        <dbReference type="RefSeq" id="XP_020105913.1"/>
    </source>
</evidence>
<feature type="compositionally biased region" description="Basic residues" evidence="4">
    <location>
        <begin position="1"/>
        <end position="13"/>
    </location>
</feature>
<dbReference type="OrthoDB" id="128924at2759"/>
<gene>
    <name evidence="6 7 8" type="primary">LOC109722299</name>
</gene>
<sequence length="774" mass="87538">MDRRSWLWRRKPSEKRTGGETESSGSPSSHSARFSDDQEVLKVSPNHTQSPEISSKSASDEVNETVKALTEKLSGALLKISAKEDLVNQHAKVAEEAVLGWEKAEKEVSALKQQLHAAAQKNSNLEDRIGHLDDALKECLRHLRRLRQDQEQKIHDGLIQQSQKWESERQELERKAVDLRAQLESKAGTSISFDHELFLKLDSLGKENSALKVELMSYREDLQIRTVEKELLTKAAEAASKQHLESVKKAAKIEAECRRLRASARKSMLTNEFRPVPSSVCMESIADSLSDCGSDSWASALISELDQFKSEKRSTRSITPSVEIDLMDDFLEMERLAALPEASLGSSAHELEADSECTVRRSCLSQHELEDVNGQMVELEEKVAKLETGKGELEKALEKARYLLLASSEKSDELQRRLNVLNGEKHALEVEAEAMEAKRGELELQLDAARMEIGDLKKRVGLLEEKVEDEKCYSEKLKARCKKMDALEAKKNETELLLESALSDARMLRDKSSFLEKKVEENTALLEKKEAKKKEVEFELGLAHKEIMMLKEKVSSLERKVDEERALSIEFESKYQEMEDLVARNEELSNMYRTSAEAKEARAKELEDQLYLANLEVEMLRKKASSLEENVEEERKLSAVNAVEIEASKVMQKETAAKLASAQSKAAELRGSLDFSQKEVLKEKALSAKLAAKCQNLEDELFRRKGEYDHKQPMIGRDLNIKQEKELGHAADKLAKCQKTIASLHQQLKTLASFDDFLLEAEKMELTIENTLVV</sequence>
<accession>A0A6P5GIJ3</accession>
<keyword evidence="2 3" id="KW-0175">Coiled coil</keyword>
<dbReference type="Pfam" id="PF05911">
    <property type="entry name" value="FPP"/>
    <property type="match status" value="4"/>
</dbReference>
<keyword evidence="5" id="KW-1185">Reference proteome</keyword>
<dbReference type="AlphaFoldDB" id="A0A6P5GIJ3"/>
<dbReference type="Proteomes" id="UP000515123">
    <property type="component" value="Linkage group 1"/>
</dbReference>
<feature type="coiled-coil region" evidence="3">
    <location>
        <begin position="155"/>
        <end position="221"/>
    </location>
</feature>
<feature type="region of interest" description="Disordered" evidence="4">
    <location>
        <begin position="1"/>
        <end position="64"/>
    </location>
</feature>
<dbReference type="PANTHER" id="PTHR31580:SF11">
    <property type="entry name" value="OS07G0506600 PROTEIN"/>
    <property type="match status" value="1"/>
</dbReference>
<dbReference type="RefSeq" id="XP_020105894.1">
    <property type="nucleotide sequence ID" value="XM_020250305.1"/>
</dbReference>
<evidence type="ECO:0000256" key="2">
    <source>
        <dbReference type="ARBA" id="ARBA00023054"/>
    </source>
</evidence>
<evidence type="ECO:0000256" key="4">
    <source>
        <dbReference type="SAM" id="MobiDB-lite"/>
    </source>
</evidence>
<reference evidence="6 7" key="2">
    <citation type="submission" date="2025-04" db="UniProtKB">
        <authorList>
            <consortium name="RefSeq"/>
        </authorList>
    </citation>
    <scope>IDENTIFICATION</scope>
    <source>
        <tissue evidence="6 7">Leaf</tissue>
    </source>
</reference>
<organism evidence="8">
    <name type="scientific">Ananas comosus</name>
    <name type="common">Pineapple</name>
    <name type="synonym">Ananas ananas</name>
    <dbReference type="NCBI Taxonomy" id="4615"/>
    <lineage>
        <taxon>Eukaryota</taxon>
        <taxon>Viridiplantae</taxon>
        <taxon>Streptophyta</taxon>
        <taxon>Embryophyta</taxon>
        <taxon>Tracheophyta</taxon>
        <taxon>Spermatophyta</taxon>
        <taxon>Magnoliopsida</taxon>
        <taxon>Liliopsida</taxon>
        <taxon>Poales</taxon>
        <taxon>Bromeliaceae</taxon>
        <taxon>Bromelioideae</taxon>
        <taxon>Ananas</taxon>
    </lineage>
</organism>
<dbReference type="Gramene" id="Aco011205.1.mrna1">
    <property type="protein sequence ID" value="Aco011205.1.mrna1"/>
    <property type="gene ID" value="Aco011205.1.path1"/>
</dbReference>
<reference evidence="5" key="1">
    <citation type="journal article" date="2015" name="Nat. Genet.">
        <title>The pineapple genome and the evolution of CAM photosynthesis.</title>
        <authorList>
            <person name="Ming R."/>
            <person name="VanBuren R."/>
            <person name="Wai C.M."/>
            <person name="Tang H."/>
            <person name="Schatz M.C."/>
            <person name="Bowers J.E."/>
            <person name="Lyons E."/>
            <person name="Wang M.L."/>
            <person name="Chen J."/>
            <person name="Biggers E."/>
            <person name="Zhang J."/>
            <person name="Huang L."/>
            <person name="Zhang L."/>
            <person name="Miao W."/>
            <person name="Zhang J."/>
            <person name="Ye Z."/>
            <person name="Miao C."/>
            <person name="Lin Z."/>
            <person name="Wang H."/>
            <person name="Zhou H."/>
            <person name="Yim W.C."/>
            <person name="Priest H.D."/>
            <person name="Zheng C."/>
            <person name="Woodhouse M."/>
            <person name="Edger P.P."/>
            <person name="Guyot R."/>
            <person name="Guo H.B."/>
            <person name="Guo H."/>
            <person name="Zheng G."/>
            <person name="Singh R."/>
            <person name="Sharma A."/>
            <person name="Min X."/>
            <person name="Zheng Y."/>
            <person name="Lee H."/>
            <person name="Gurtowski J."/>
            <person name="Sedlazeck F.J."/>
            <person name="Harkess A."/>
            <person name="McKain M.R."/>
            <person name="Liao Z."/>
            <person name="Fang J."/>
            <person name="Liu J."/>
            <person name="Zhang X."/>
            <person name="Zhang Q."/>
            <person name="Hu W."/>
            <person name="Qin Y."/>
            <person name="Wang K."/>
            <person name="Chen L.Y."/>
            <person name="Shirley N."/>
            <person name="Lin Y.R."/>
            <person name="Liu L.Y."/>
            <person name="Hernandez A.G."/>
            <person name="Wright C.L."/>
            <person name="Bulone V."/>
            <person name="Tuskan G.A."/>
            <person name="Heath K."/>
            <person name="Zee F."/>
            <person name="Moore P.H."/>
            <person name="Sunkar R."/>
            <person name="Leebens-Mack J.H."/>
            <person name="Mockler T."/>
            <person name="Bennetzen J.L."/>
            <person name="Freeling M."/>
            <person name="Sankoff D."/>
            <person name="Paterson A.H."/>
            <person name="Zhu X."/>
            <person name="Yang X."/>
            <person name="Smith J.A."/>
            <person name="Cushman J.C."/>
            <person name="Paull R.E."/>
            <person name="Yu Q."/>
        </authorList>
    </citation>
    <scope>NUCLEOTIDE SEQUENCE [LARGE SCALE GENOMIC DNA]</scope>
    <source>
        <strain evidence="5">cv. F153</strain>
    </source>
</reference>
<dbReference type="RefSeq" id="XP_020105904.1">
    <property type="nucleotide sequence ID" value="XM_020250315.1"/>
</dbReference>
<feature type="coiled-coil region" evidence="3">
    <location>
        <begin position="101"/>
        <end position="128"/>
    </location>
</feature>
<name>A0A6P5GIJ3_ANACO</name>
<feature type="compositionally biased region" description="Low complexity" evidence="4">
    <location>
        <begin position="20"/>
        <end position="31"/>
    </location>
</feature>
<dbReference type="InterPro" id="IPR008587">
    <property type="entry name" value="FPP_plant"/>
</dbReference>